<name>A0A9P8AQC6_9AGAR</name>
<reference evidence="1" key="1">
    <citation type="submission" date="2020-11" db="EMBL/GenBank/DDBJ databases">
        <title>Adaptations for nitrogen fixation in a non-lichenized fungal sporocarp promotes dispersal by wood-feeding termites.</title>
        <authorList>
            <consortium name="DOE Joint Genome Institute"/>
            <person name="Koch R.A."/>
            <person name="Yoon G."/>
            <person name="Arayal U."/>
            <person name="Lail K."/>
            <person name="Amirebrahimi M."/>
            <person name="Labutti K."/>
            <person name="Lipzen A."/>
            <person name="Riley R."/>
            <person name="Barry K."/>
            <person name="Henrissat B."/>
            <person name="Grigoriev I.V."/>
            <person name="Herr J.R."/>
            <person name="Aime M.C."/>
        </authorList>
    </citation>
    <scope>NUCLEOTIDE SEQUENCE</scope>
    <source>
        <strain evidence="1">MCA 3950</strain>
    </source>
</reference>
<accession>A0A9P8AQC6</accession>
<proteinExistence type="predicted"/>
<protein>
    <submittedName>
        <fullName evidence="1">Uncharacterized protein</fullName>
    </submittedName>
</protein>
<gene>
    <name evidence="1" type="ORF">BT62DRAFT_1008760</name>
</gene>
<dbReference type="RefSeq" id="XP_043037206.1">
    <property type="nucleotide sequence ID" value="XM_043177481.1"/>
</dbReference>
<dbReference type="GeneID" id="66099768"/>
<dbReference type="Proteomes" id="UP000812287">
    <property type="component" value="Unassembled WGS sequence"/>
</dbReference>
<comment type="caution">
    <text evidence="1">The sequence shown here is derived from an EMBL/GenBank/DDBJ whole genome shotgun (WGS) entry which is preliminary data.</text>
</comment>
<organism evidence="1 2">
    <name type="scientific">Guyanagaster necrorhizus</name>
    <dbReference type="NCBI Taxonomy" id="856835"/>
    <lineage>
        <taxon>Eukaryota</taxon>
        <taxon>Fungi</taxon>
        <taxon>Dikarya</taxon>
        <taxon>Basidiomycota</taxon>
        <taxon>Agaricomycotina</taxon>
        <taxon>Agaricomycetes</taxon>
        <taxon>Agaricomycetidae</taxon>
        <taxon>Agaricales</taxon>
        <taxon>Marasmiineae</taxon>
        <taxon>Physalacriaceae</taxon>
        <taxon>Guyanagaster</taxon>
    </lineage>
</organism>
<dbReference type="EMBL" id="MU250543">
    <property type="protein sequence ID" value="KAG7443706.1"/>
    <property type="molecule type" value="Genomic_DNA"/>
</dbReference>
<dbReference type="AlphaFoldDB" id="A0A9P8AQC6"/>
<evidence type="ECO:0000313" key="1">
    <source>
        <dbReference type="EMBL" id="KAG7443706.1"/>
    </source>
</evidence>
<evidence type="ECO:0000313" key="2">
    <source>
        <dbReference type="Proteomes" id="UP000812287"/>
    </source>
</evidence>
<sequence length="82" mass="8804">MPAAKSASASSSLSRWLYTDAAVCEVNLALSLPQGAVASRPSIPYRLGVKTQGLLRIILESQWSLETGLYSYEPLPADHGEI</sequence>
<keyword evidence="2" id="KW-1185">Reference proteome</keyword>